<keyword evidence="2" id="KW-1185">Reference proteome</keyword>
<comment type="caution">
    <text evidence="1">The sequence shown here is derived from an EMBL/GenBank/DDBJ whole genome shotgun (WGS) entry which is preliminary data.</text>
</comment>
<proteinExistence type="predicted"/>
<gene>
    <name evidence="1" type="ORF">GCM10022277_40870</name>
</gene>
<organism evidence="1 2">
    <name type="scientific">Litoribacillus peritrichatus</name>
    <dbReference type="NCBI Taxonomy" id="718191"/>
    <lineage>
        <taxon>Bacteria</taxon>
        <taxon>Pseudomonadati</taxon>
        <taxon>Pseudomonadota</taxon>
        <taxon>Gammaproteobacteria</taxon>
        <taxon>Oceanospirillales</taxon>
        <taxon>Oceanospirillaceae</taxon>
        <taxon>Litoribacillus</taxon>
    </lineage>
</organism>
<accession>A0ABP7NAU2</accession>
<dbReference type="RefSeq" id="WP_344800508.1">
    <property type="nucleotide sequence ID" value="NZ_BAABBN010000015.1"/>
</dbReference>
<reference evidence="2" key="1">
    <citation type="journal article" date="2019" name="Int. J. Syst. Evol. Microbiol.">
        <title>The Global Catalogue of Microorganisms (GCM) 10K type strain sequencing project: providing services to taxonomists for standard genome sequencing and annotation.</title>
        <authorList>
            <consortium name="The Broad Institute Genomics Platform"/>
            <consortium name="The Broad Institute Genome Sequencing Center for Infectious Disease"/>
            <person name="Wu L."/>
            <person name="Ma J."/>
        </authorList>
    </citation>
    <scope>NUCLEOTIDE SEQUENCE [LARGE SCALE GENOMIC DNA]</scope>
    <source>
        <strain evidence="2">JCM 17551</strain>
    </source>
</reference>
<sequence length="115" mass="13171">MNYDKSMIDLIQEIRRRADSEDKPGIKLANPELFNELIPIYQGSDDAILKALTKELFHKAGEGWSQKLEAGEISEDKYVTKVYRGRVQLVSAKLDESTEVVRDKPKKMYRGRVVA</sequence>
<dbReference type="Proteomes" id="UP001501565">
    <property type="component" value="Unassembled WGS sequence"/>
</dbReference>
<protein>
    <submittedName>
        <fullName evidence="1">Uncharacterized protein</fullName>
    </submittedName>
</protein>
<name>A0ABP7NAU2_9GAMM</name>
<dbReference type="EMBL" id="BAABBN010000015">
    <property type="protein sequence ID" value="GAA3940727.1"/>
    <property type="molecule type" value="Genomic_DNA"/>
</dbReference>
<evidence type="ECO:0000313" key="2">
    <source>
        <dbReference type="Proteomes" id="UP001501565"/>
    </source>
</evidence>
<evidence type="ECO:0000313" key="1">
    <source>
        <dbReference type="EMBL" id="GAA3940727.1"/>
    </source>
</evidence>